<dbReference type="Pfam" id="PF18062">
    <property type="entry name" value="RE_AspBHI_N"/>
    <property type="match status" value="1"/>
</dbReference>
<evidence type="ECO:0000259" key="1">
    <source>
        <dbReference type="Pfam" id="PF18062"/>
    </source>
</evidence>
<comment type="caution">
    <text evidence="2">The sequence shown here is derived from an EMBL/GenBank/DDBJ whole genome shotgun (WGS) entry which is preliminary data.</text>
</comment>
<accession>A0A135WJP5</accession>
<dbReference type="REBASE" id="149429">
    <property type="entry name" value="CkwR5ORF4995P"/>
</dbReference>
<dbReference type="InterPro" id="IPR041409">
    <property type="entry name" value="RE_AspBHI_N"/>
</dbReference>
<reference evidence="3" key="1">
    <citation type="submission" date="2015-12" db="EMBL/GenBank/DDBJ databases">
        <title>Genome sequence of a biocontrol rhizobacterium Chryseobacterium kwangjuense strain KJ1R5 isolated from pepper (Capsicum annuum L.).</title>
        <authorList>
            <person name="Jeong J.-J."/>
            <person name="Park H."/>
            <person name="Mannaa M."/>
            <person name="Sang M.K."/>
            <person name="Choi I.-G."/>
            <person name="Kim K.D."/>
        </authorList>
    </citation>
    <scope>NUCLEOTIDE SEQUENCE [LARGE SCALE GENOMIC DNA]</scope>
    <source>
        <strain evidence="3">KJ1R5</strain>
    </source>
</reference>
<dbReference type="RefSeq" id="WP_062648620.1">
    <property type="nucleotide sequence ID" value="NZ_LPUR01000001.1"/>
</dbReference>
<name>A0A135WJP5_9FLAO</name>
<dbReference type="EMBL" id="LPUR01000001">
    <property type="protein sequence ID" value="KXH85113.1"/>
    <property type="molecule type" value="Genomic_DNA"/>
</dbReference>
<sequence length="184" mass="20946">MDKVIQFESLKDSDLIKGATYKGGRIPNLSSEPISKLLPVGNQSGIRFSGSSLSPKLIVLYTTFKDNDWPDELISNKVIYYGDNKSPGKEIHDLPGNQVLRSIFNNFYLKKEYPLILLFSKGLAGFDRIFHGVLKPGYNGLNEMEDLIAVWKTKKEERFQNYKAVFTILPTEIVKRKDIESLIK</sequence>
<proteinExistence type="predicted"/>
<evidence type="ECO:0000313" key="2">
    <source>
        <dbReference type="EMBL" id="KXH85113.1"/>
    </source>
</evidence>
<protein>
    <recommendedName>
        <fullName evidence="1">Restriction endonuclease AspBHI N-terminal domain-containing protein</fullName>
    </recommendedName>
</protein>
<feature type="domain" description="Restriction endonuclease AspBHI N-terminal" evidence="1">
    <location>
        <begin position="28"/>
        <end position="182"/>
    </location>
</feature>
<evidence type="ECO:0000313" key="3">
    <source>
        <dbReference type="Proteomes" id="UP000070513"/>
    </source>
</evidence>
<dbReference type="OrthoDB" id="3010308at2"/>
<dbReference type="Gene3D" id="2.30.280.20">
    <property type="match status" value="1"/>
</dbReference>
<reference evidence="2 3" key="2">
    <citation type="journal article" date="2016" name="Genome Announc.">
        <title>Draft Genome Sequence of a Biocontrol Rhizobacterium, Chryseobacterium kwangjuense Strain KJ1R5, Isolated from Pepper (Capsicum annuum).</title>
        <authorList>
            <person name="Jeong J.J."/>
            <person name="Park H."/>
            <person name="Park B.H."/>
            <person name="Mannaa M."/>
            <person name="Sang M.K."/>
            <person name="Choi I.G."/>
            <person name="Kim K.D."/>
        </authorList>
    </citation>
    <scope>NUCLEOTIDE SEQUENCE [LARGE SCALE GENOMIC DNA]</scope>
    <source>
        <strain evidence="2 3">KJ1R5</strain>
    </source>
</reference>
<dbReference type="AlphaFoldDB" id="A0A135WJP5"/>
<gene>
    <name evidence="2" type="ORF">AU378_04995</name>
</gene>
<organism evidence="2 3">
    <name type="scientific">Chryseobacterium kwangjuense</name>
    <dbReference type="NCBI Taxonomy" id="267125"/>
    <lineage>
        <taxon>Bacteria</taxon>
        <taxon>Pseudomonadati</taxon>
        <taxon>Bacteroidota</taxon>
        <taxon>Flavobacteriia</taxon>
        <taxon>Flavobacteriales</taxon>
        <taxon>Weeksellaceae</taxon>
        <taxon>Chryseobacterium group</taxon>
        <taxon>Chryseobacterium</taxon>
    </lineage>
</organism>
<dbReference type="Proteomes" id="UP000070513">
    <property type="component" value="Unassembled WGS sequence"/>
</dbReference>